<proteinExistence type="inferred from homology"/>
<dbReference type="GO" id="GO:0005829">
    <property type="term" value="C:cytosol"/>
    <property type="evidence" value="ECO:0007669"/>
    <property type="project" value="TreeGrafter"/>
</dbReference>
<keyword evidence="6" id="KW-0566">Pantothenate biosynthesis</keyword>
<sequence length="279" mass="30027">MEIIQTCDEMAMACRVAARPLGLVPTMGALHAGHLSLTTQARCDNAILAVSIFVNPTQFGASEDFSSYPRSMERDLALLEEQGADLVFAPPPEEVYPAGFDTWIEPGAVAEGQEGEVRPGHFRGVATVVAKLFTIVRPDRAYFGQKDGQQVAVIRRMARDLNLGVDVVTMPTVREPDGLALSSRNAYLKPHERQAAPVIYRALCAAEQLWRSGEQDAGALRSAALAVLRSELLVESVDYVRVVDAETMVGVDAIGEQAAMVAVAARVGGVRLIDNVVLV</sequence>
<dbReference type="EC" id="6.3.2.1" evidence="3"/>
<evidence type="ECO:0000256" key="7">
    <source>
        <dbReference type="ARBA" id="ARBA00022741"/>
    </source>
</evidence>
<keyword evidence="7" id="KW-0547">Nucleotide-binding</keyword>
<gene>
    <name evidence="12" type="ORF">GBAR_LOCUS12524</name>
</gene>
<protein>
    <recommendedName>
        <fullName evidence="4">Pantoate--beta-alanine ligase</fullName>
        <ecNumber evidence="3">6.3.2.1</ecNumber>
    </recommendedName>
    <alternativeName>
        <fullName evidence="10">Pantoate-activating enzyme</fullName>
    </alternativeName>
    <alternativeName>
        <fullName evidence="9">Pantothenate synthetase</fullName>
    </alternativeName>
</protein>
<evidence type="ECO:0000256" key="1">
    <source>
        <dbReference type="ARBA" id="ARBA00004990"/>
    </source>
</evidence>
<evidence type="ECO:0000256" key="6">
    <source>
        <dbReference type="ARBA" id="ARBA00022655"/>
    </source>
</evidence>
<evidence type="ECO:0000256" key="11">
    <source>
        <dbReference type="ARBA" id="ARBA00048258"/>
    </source>
</evidence>
<name>A0AA35S089_GEOBA</name>
<evidence type="ECO:0000256" key="3">
    <source>
        <dbReference type="ARBA" id="ARBA00012219"/>
    </source>
</evidence>
<dbReference type="InterPro" id="IPR042176">
    <property type="entry name" value="Pantoate_ligase_C"/>
</dbReference>
<dbReference type="GO" id="GO:0004592">
    <property type="term" value="F:pantoate-beta-alanine ligase activity"/>
    <property type="evidence" value="ECO:0007669"/>
    <property type="project" value="UniProtKB-EC"/>
</dbReference>
<evidence type="ECO:0000256" key="5">
    <source>
        <dbReference type="ARBA" id="ARBA00022598"/>
    </source>
</evidence>
<dbReference type="InterPro" id="IPR014729">
    <property type="entry name" value="Rossmann-like_a/b/a_fold"/>
</dbReference>
<comment type="caution">
    <text evidence="12">The sequence shown here is derived from an EMBL/GenBank/DDBJ whole genome shotgun (WGS) entry which is preliminary data.</text>
</comment>
<dbReference type="CDD" id="cd00560">
    <property type="entry name" value="PanC"/>
    <property type="match status" value="1"/>
</dbReference>
<reference evidence="12" key="1">
    <citation type="submission" date="2023-03" db="EMBL/GenBank/DDBJ databases">
        <authorList>
            <person name="Steffen K."/>
            <person name="Cardenas P."/>
        </authorList>
    </citation>
    <scope>NUCLEOTIDE SEQUENCE</scope>
</reference>
<evidence type="ECO:0000256" key="8">
    <source>
        <dbReference type="ARBA" id="ARBA00022840"/>
    </source>
</evidence>
<dbReference type="NCBIfam" id="TIGR00018">
    <property type="entry name" value="panC"/>
    <property type="match status" value="1"/>
</dbReference>
<keyword evidence="5" id="KW-0436">Ligase</keyword>
<evidence type="ECO:0000313" key="13">
    <source>
        <dbReference type="Proteomes" id="UP001174909"/>
    </source>
</evidence>
<dbReference type="PANTHER" id="PTHR21299">
    <property type="entry name" value="CYTIDYLATE KINASE/PANTOATE-BETA-ALANINE LIGASE"/>
    <property type="match status" value="1"/>
</dbReference>
<evidence type="ECO:0000256" key="10">
    <source>
        <dbReference type="ARBA" id="ARBA00032806"/>
    </source>
</evidence>
<dbReference type="SUPFAM" id="SSF52374">
    <property type="entry name" value="Nucleotidylyl transferase"/>
    <property type="match status" value="1"/>
</dbReference>
<dbReference type="HAMAP" id="MF_00158">
    <property type="entry name" value="PanC"/>
    <property type="match status" value="1"/>
</dbReference>
<dbReference type="EMBL" id="CASHTH010001861">
    <property type="protein sequence ID" value="CAI8021050.1"/>
    <property type="molecule type" value="Genomic_DNA"/>
</dbReference>
<dbReference type="Proteomes" id="UP001174909">
    <property type="component" value="Unassembled WGS sequence"/>
</dbReference>
<keyword evidence="8" id="KW-0067">ATP-binding</keyword>
<comment type="pathway">
    <text evidence="1">Cofactor biosynthesis; (R)-pantothenate biosynthesis; (R)-pantothenate from (R)-pantoate and beta-alanine: step 1/1.</text>
</comment>
<dbReference type="InterPro" id="IPR003721">
    <property type="entry name" value="Pantoate_ligase"/>
</dbReference>
<dbReference type="GO" id="GO:0005524">
    <property type="term" value="F:ATP binding"/>
    <property type="evidence" value="ECO:0007669"/>
    <property type="project" value="UniProtKB-KW"/>
</dbReference>
<dbReference type="Pfam" id="PF02569">
    <property type="entry name" value="Pantoate_ligase"/>
    <property type="match status" value="1"/>
</dbReference>
<comment type="catalytic activity">
    <reaction evidence="11">
        <text>(R)-pantoate + beta-alanine + ATP = (R)-pantothenate + AMP + diphosphate + H(+)</text>
        <dbReference type="Rhea" id="RHEA:10912"/>
        <dbReference type="ChEBI" id="CHEBI:15378"/>
        <dbReference type="ChEBI" id="CHEBI:15980"/>
        <dbReference type="ChEBI" id="CHEBI:29032"/>
        <dbReference type="ChEBI" id="CHEBI:30616"/>
        <dbReference type="ChEBI" id="CHEBI:33019"/>
        <dbReference type="ChEBI" id="CHEBI:57966"/>
        <dbReference type="ChEBI" id="CHEBI:456215"/>
        <dbReference type="EC" id="6.3.2.1"/>
    </reaction>
</comment>
<keyword evidence="13" id="KW-1185">Reference proteome</keyword>
<comment type="similarity">
    <text evidence="2">Belongs to the pantothenate synthetase family.</text>
</comment>
<evidence type="ECO:0000256" key="9">
    <source>
        <dbReference type="ARBA" id="ARBA00029902"/>
    </source>
</evidence>
<evidence type="ECO:0000256" key="2">
    <source>
        <dbReference type="ARBA" id="ARBA00009256"/>
    </source>
</evidence>
<dbReference type="AlphaFoldDB" id="A0AA35S089"/>
<dbReference type="GO" id="GO:0015940">
    <property type="term" value="P:pantothenate biosynthetic process"/>
    <property type="evidence" value="ECO:0007669"/>
    <property type="project" value="UniProtKB-KW"/>
</dbReference>
<organism evidence="12 13">
    <name type="scientific">Geodia barretti</name>
    <name type="common">Barrett's horny sponge</name>
    <dbReference type="NCBI Taxonomy" id="519541"/>
    <lineage>
        <taxon>Eukaryota</taxon>
        <taxon>Metazoa</taxon>
        <taxon>Porifera</taxon>
        <taxon>Demospongiae</taxon>
        <taxon>Heteroscleromorpha</taxon>
        <taxon>Tetractinellida</taxon>
        <taxon>Astrophorina</taxon>
        <taxon>Geodiidae</taxon>
        <taxon>Geodia</taxon>
    </lineage>
</organism>
<dbReference type="Gene3D" id="3.30.1300.10">
    <property type="entry name" value="Pantoate-beta-alanine ligase, C-terminal domain"/>
    <property type="match status" value="1"/>
</dbReference>
<evidence type="ECO:0000313" key="12">
    <source>
        <dbReference type="EMBL" id="CAI8021050.1"/>
    </source>
</evidence>
<evidence type="ECO:0000256" key="4">
    <source>
        <dbReference type="ARBA" id="ARBA00015647"/>
    </source>
</evidence>
<accession>A0AA35S089</accession>
<dbReference type="Gene3D" id="3.40.50.620">
    <property type="entry name" value="HUPs"/>
    <property type="match status" value="1"/>
</dbReference>
<dbReference type="PANTHER" id="PTHR21299:SF1">
    <property type="entry name" value="PANTOATE--BETA-ALANINE LIGASE"/>
    <property type="match status" value="1"/>
</dbReference>